<gene>
    <name evidence="7" type="ORF">DPX39_110058200</name>
</gene>
<dbReference type="Pfam" id="PF05255">
    <property type="entry name" value="UPF0220"/>
    <property type="match status" value="1"/>
</dbReference>
<proteinExistence type="inferred from homology"/>
<dbReference type="GO" id="GO:0016020">
    <property type="term" value="C:membrane"/>
    <property type="evidence" value="ECO:0007669"/>
    <property type="project" value="UniProtKB-SubCell"/>
</dbReference>
<evidence type="ECO:0000256" key="1">
    <source>
        <dbReference type="ARBA" id="ARBA00004141"/>
    </source>
</evidence>
<comment type="caution">
    <text evidence="7">The sequence shown here is derived from an EMBL/GenBank/DDBJ whole genome shotgun (WGS) entry which is preliminary data.</text>
</comment>
<evidence type="ECO:0000256" key="5">
    <source>
        <dbReference type="ARBA" id="ARBA00023136"/>
    </source>
</evidence>
<evidence type="ECO:0000256" key="6">
    <source>
        <dbReference type="SAM" id="Phobius"/>
    </source>
</evidence>
<evidence type="ECO:0000256" key="4">
    <source>
        <dbReference type="ARBA" id="ARBA00022989"/>
    </source>
</evidence>
<dbReference type="AlphaFoldDB" id="A0A3L6KX02"/>
<comment type="subcellular location">
    <subcellularLocation>
        <location evidence="1">Membrane</location>
        <topology evidence="1">Multi-pass membrane protein</topology>
    </subcellularLocation>
</comment>
<name>A0A3L6KX02_9TRYP</name>
<feature type="transmembrane region" description="Helical" evidence="6">
    <location>
        <begin position="77"/>
        <end position="98"/>
    </location>
</feature>
<keyword evidence="4 6" id="KW-1133">Transmembrane helix</keyword>
<accession>A0A3L6KX02</accession>
<dbReference type="Proteomes" id="UP000266743">
    <property type="component" value="Chromosome 11"/>
</dbReference>
<keyword evidence="3 6" id="KW-0812">Transmembrane</keyword>
<keyword evidence="5 6" id="KW-0472">Membrane</keyword>
<evidence type="ECO:0000256" key="2">
    <source>
        <dbReference type="ARBA" id="ARBA00005335"/>
    </source>
</evidence>
<comment type="similarity">
    <text evidence="2">Belongs to the UPF0220 family.</text>
</comment>
<dbReference type="PANTHER" id="PTHR13180">
    <property type="entry name" value="SMALL MEMBRANE PROTEIN-RELATED"/>
    <property type="match status" value="1"/>
</dbReference>
<dbReference type="EMBL" id="QSBY01000011">
    <property type="protein sequence ID" value="RHW68001.1"/>
    <property type="molecule type" value="Genomic_DNA"/>
</dbReference>
<protein>
    <submittedName>
        <fullName evidence="7">Uncharacterized protein family (UPF0220)</fullName>
    </submittedName>
</protein>
<feature type="transmembrane region" description="Helical" evidence="6">
    <location>
        <begin position="37"/>
        <end position="57"/>
    </location>
</feature>
<evidence type="ECO:0000256" key="3">
    <source>
        <dbReference type="ARBA" id="ARBA00022692"/>
    </source>
</evidence>
<reference evidence="7" key="1">
    <citation type="submission" date="2018-09" db="EMBL/GenBank/DDBJ databases">
        <title>whole genome sequence of T. equiperdum IVM-t1 strain.</title>
        <authorList>
            <person name="Suganuma K."/>
        </authorList>
    </citation>
    <scope>NUCLEOTIDE SEQUENCE [LARGE SCALE GENOMIC DNA]</scope>
    <source>
        <strain evidence="7">IVM-t1</strain>
    </source>
</reference>
<dbReference type="InterPro" id="IPR007919">
    <property type="entry name" value="UPF0220"/>
</dbReference>
<evidence type="ECO:0000313" key="7">
    <source>
        <dbReference type="EMBL" id="RHW68001.1"/>
    </source>
</evidence>
<organism evidence="7">
    <name type="scientific">Trypanosoma brucei equiperdum</name>
    <dbReference type="NCBI Taxonomy" id="630700"/>
    <lineage>
        <taxon>Eukaryota</taxon>
        <taxon>Discoba</taxon>
        <taxon>Euglenozoa</taxon>
        <taxon>Kinetoplastea</taxon>
        <taxon>Metakinetoplastina</taxon>
        <taxon>Trypanosomatida</taxon>
        <taxon>Trypanosomatidae</taxon>
        <taxon>Trypanosoma</taxon>
    </lineage>
</organism>
<feature type="transmembrane region" description="Helical" evidence="6">
    <location>
        <begin position="110"/>
        <end position="129"/>
    </location>
</feature>
<sequence>MRALYQFVAGALFSASLFVFADGLIVATQNALPYNFLMWLPSLLMFCGMFVLCYVDAGAISNRYDLMGDGDSSRDRAFFFASVLFMVSGFAVSLWKAIDPYTNAGVPWPGASLVIQSALLIASFALLFWQKTQDSNSFL</sequence>